<evidence type="ECO:0008006" key="3">
    <source>
        <dbReference type="Google" id="ProtNLM"/>
    </source>
</evidence>
<dbReference type="AlphaFoldDB" id="A0A9P4U0R3"/>
<keyword evidence="2" id="KW-1185">Reference proteome</keyword>
<dbReference type="EMBL" id="MU007027">
    <property type="protein sequence ID" value="KAF2432172.1"/>
    <property type="molecule type" value="Genomic_DNA"/>
</dbReference>
<dbReference type="InterPro" id="IPR036291">
    <property type="entry name" value="NAD(P)-bd_dom_sf"/>
</dbReference>
<sequence>MAPRKPVIAIAGGGDMSKYLVEEIAADGTFEAVVLTSTASKAAWFQSNPAVVAVRGTDYSTQSLVAVLDEFNAFVMYALWISWDSDVYVKTHNQIIDACIKSKNCKKYHGSELLGDV</sequence>
<name>A0A9P4U0R3_9PEZI</name>
<dbReference type="Gene3D" id="3.40.50.720">
    <property type="entry name" value="NAD(P)-binding Rossmann-like Domain"/>
    <property type="match status" value="1"/>
</dbReference>
<dbReference type="OrthoDB" id="419598at2759"/>
<gene>
    <name evidence="1" type="ORF">EJ08DRAFT_659187</name>
</gene>
<evidence type="ECO:0000313" key="1">
    <source>
        <dbReference type="EMBL" id="KAF2432172.1"/>
    </source>
</evidence>
<organism evidence="1 2">
    <name type="scientific">Tothia fuscella</name>
    <dbReference type="NCBI Taxonomy" id="1048955"/>
    <lineage>
        <taxon>Eukaryota</taxon>
        <taxon>Fungi</taxon>
        <taxon>Dikarya</taxon>
        <taxon>Ascomycota</taxon>
        <taxon>Pezizomycotina</taxon>
        <taxon>Dothideomycetes</taxon>
        <taxon>Pleosporomycetidae</taxon>
        <taxon>Venturiales</taxon>
        <taxon>Cylindrosympodiaceae</taxon>
        <taxon>Tothia</taxon>
    </lineage>
</organism>
<protein>
    <recommendedName>
        <fullName evidence="3">NmrA-like domain-containing protein</fullName>
    </recommendedName>
</protein>
<accession>A0A9P4U0R3</accession>
<comment type="caution">
    <text evidence="1">The sequence shown here is derived from an EMBL/GenBank/DDBJ whole genome shotgun (WGS) entry which is preliminary data.</text>
</comment>
<reference evidence="1" key="1">
    <citation type="journal article" date="2020" name="Stud. Mycol.">
        <title>101 Dothideomycetes genomes: a test case for predicting lifestyles and emergence of pathogens.</title>
        <authorList>
            <person name="Haridas S."/>
            <person name="Albert R."/>
            <person name="Binder M."/>
            <person name="Bloem J."/>
            <person name="Labutti K."/>
            <person name="Salamov A."/>
            <person name="Andreopoulos B."/>
            <person name="Baker S."/>
            <person name="Barry K."/>
            <person name="Bills G."/>
            <person name="Bluhm B."/>
            <person name="Cannon C."/>
            <person name="Castanera R."/>
            <person name="Culley D."/>
            <person name="Daum C."/>
            <person name="Ezra D."/>
            <person name="Gonzalez J."/>
            <person name="Henrissat B."/>
            <person name="Kuo A."/>
            <person name="Liang C."/>
            <person name="Lipzen A."/>
            <person name="Lutzoni F."/>
            <person name="Magnuson J."/>
            <person name="Mondo S."/>
            <person name="Nolan M."/>
            <person name="Ohm R."/>
            <person name="Pangilinan J."/>
            <person name="Park H.-J."/>
            <person name="Ramirez L."/>
            <person name="Alfaro M."/>
            <person name="Sun H."/>
            <person name="Tritt A."/>
            <person name="Yoshinaga Y."/>
            <person name="Zwiers L.-H."/>
            <person name="Turgeon B."/>
            <person name="Goodwin S."/>
            <person name="Spatafora J."/>
            <person name="Crous P."/>
            <person name="Grigoriev I."/>
        </authorList>
    </citation>
    <scope>NUCLEOTIDE SEQUENCE</scope>
    <source>
        <strain evidence="1">CBS 130266</strain>
    </source>
</reference>
<proteinExistence type="predicted"/>
<dbReference type="Proteomes" id="UP000800235">
    <property type="component" value="Unassembled WGS sequence"/>
</dbReference>
<evidence type="ECO:0000313" key="2">
    <source>
        <dbReference type="Proteomes" id="UP000800235"/>
    </source>
</evidence>
<dbReference type="SUPFAM" id="SSF51735">
    <property type="entry name" value="NAD(P)-binding Rossmann-fold domains"/>
    <property type="match status" value="1"/>
</dbReference>